<organism evidence="4">
    <name type="scientific">mine drainage metagenome</name>
    <dbReference type="NCBI Taxonomy" id="410659"/>
    <lineage>
        <taxon>unclassified sequences</taxon>
        <taxon>metagenomes</taxon>
        <taxon>ecological metagenomes</taxon>
    </lineage>
</organism>
<evidence type="ECO:0000313" key="4">
    <source>
        <dbReference type="EMBL" id="OIQ79822.1"/>
    </source>
</evidence>
<proteinExistence type="inferred from homology"/>
<dbReference type="GO" id="GO:0004888">
    <property type="term" value="F:transmembrane signaling receptor activity"/>
    <property type="evidence" value="ECO:0007669"/>
    <property type="project" value="InterPro"/>
</dbReference>
<accession>A0A1J5Q865</accession>
<name>A0A1J5Q865_9ZZZZ</name>
<dbReference type="InterPro" id="IPR004089">
    <property type="entry name" value="MCPsignal_dom"/>
</dbReference>
<dbReference type="InterPro" id="IPR004090">
    <property type="entry name" value="Chemotax_Me-accpt_rcpt"/>
</dbReference>
<dbReference type="GO" id="GO:0006935">
    <property type="term" value="P:chemotaxis"/>
    <property type="evidence" value="ECO:0007669"/>
    <property type="project" value="InterPro"/>
</dbReference>
<dbReference type="Pfam" id="PF00015">
    <property type="entry name" value="MCPsignal"/>
    <property type="match status" value="1"/>
</dbReference>
<dbReference type="SMART" id="SM00283">
    <property type="entry name" value="MA"/>
    <property type="match status" value="1"/>
</dbReference>
<dbReference type="PRINTS" id="PR00260">
    <property type="entry name" value="CHEMTRNSDUCR"/>
</dbReference>
<feature type="domain" description="Methyl-accepting transducer" evidence="3">
    <location>
        <begin position="3"/>
        <end position="243"/>
    </location>
</feature>
<dbReference type="Gene3D" id="1.10.287.950">
    <property type="entry name" value="Methyl-accepting chemotaxis protein"/>
    <property type="match status" value="1"/>
</dbReference>
<dbReference type="PANTHER" id="PTHR32089:SF112">
    <property type="entry name" value="LYSOZYME-LIKE PROTEIN-RELATED"/>
    <property type="match status" value="1"/>
</dbReference>
<dbReference type="EMBL" id="MLJW01001154">
    <property type="protein sequence ID" value="OIQ79822.1"/>
    <property type="molecule type" value="Genomic_DNA"/>
</dbReference>
<evidence type="ECO:0000259" key="3">
    <source>
        <dbReference type="PROSITE" id="PS50111"/>
    </source>
</evidence>
<sequence>MELEAQRSDAADDVVARSIELAREAAASAEDTGNAADASIGVVMNVRMVAGMMGELSSGMQAARQHVDAARAGSSTVAEETRHTGQALDELLHDIVDISNSARLIRSVAGQVNMLALNAAIEAARAGEHGRGFAVVADEVKSLADVTAQTTGKIDAQLEAIRRAVAELADSLRKVNQSYATIAQTIETVATSVQQQGESFGAMIGYANEAADGAETMGETLGRAAAMQTALADQLTRLCEAIGSRD</sequence>
<dbReference type="GO" id="GO:0016020">
    <property type="term" value="C:membrane"/>
    <property type="evidence" value="ECO:0007669"/>
    <property type="project" value="InterPro"/>
</dbReference>
<comment type="similarity">
    <text evidence="2">Belongs to the methyl-accepting chemotaxis (MCP) protein family.</text>
</comment>
<dbReference type="SUPFAM" id="SSF58104">
    <property type="entry name" value="Methyl-accepting chemotaxis protein (MCP) signaling domain"/>
    <property type="match status" value="1"/>
</dbReference>
<evidence type="ECO:0000256" key="1">
    <source>
        <dbReference type="ARBA" id="ARBA00023224"/>
    </source>
</evidence>
<dbReference type="PANTHER" id="PTHR32089">
    <property type="entry name" value="METHYL-ACCEPTING CHEMOTAXIS PROTEIN MCPB"/>
    <property type="match status" value="1"/>
</dbReference>
<keyword evidence="1" id="KW-0807">Transducer</keyword>
<dbReference type="AlphaFoldDB" id="A0A1J5Q865"/>
<evidence type="ECO:0000256" key="2">
    <source>
        <dbReference type="ARBA" id="ARBA00029447"/>
    </source>
</evidence>
<dbReference type="PROSITE" id="PS50111">
    <property type="entry name" value="CHEMOTAXIS_TRANSDUC_2"/>
    <property type="match status" value="1"/>
</dbReference>
<gene>
    <name evidence="4" type="primary">mcp4_38</name>
    <name evidence="4" type="ORF">GALL_384350</name>
</gene>
<protein>
    <submittedName>
        <fullName evidence="4">Methyl-accepting chemotaxis protein 4</fullName>
    </submittedName>
</protein>
<reference evidence="4" key="1">
    <citation type="submission" date="2016-10" db="EMBL/GenBank/DDBJ databases">
        <title>Sequence of Gallionella enrichment culture.</title>
        <authorList>
            <person name="Poehlein A."/>
            <person name="Muehling M."/>
            <person name="Daniel R."/>
        </authorList>
    </citation>
    <scope>NUCLEOTIDE SEQUENCE</scope>
</reference>
<comment type="caution">
    <text evidence="4">The sequence shown here is derived from an EMBL/GenBank/DDBJ whole genome shotgun (WGS) entry which is preliminary data.</text>
</comment>
<dbReference type="GO" id="GO:0007165">
    <property type="term" value="P:signal transduction"/>
    <property type="evidence" value="ECO:0007669"/>
    <property type="project" value="UniProtKB-KW"/>
</dbReference>